<evidence type="ECO:0000313" key="6">
    <source>
        <dbReference type="Proteomes" id="UP001652432"/>
    </source>
</evidence>
<organism evidence="5 6">
    <name type="scientific">Suilimivivens aceti</name>
    <dbReference type="NCBI Taxonomy" id="2981774"/>
    <lineage>
        <taxon>Bacteria</taxon>
        <taxon>Bacillati</taxon>
        <taxon>Bacillota</taxon>
        <taxon>Clostridia</taxon>
        <taxon>Lachnospirales</taxon>
        <taxon>Lachnospiraceae</taxon>
        <taxon>Suilimivivens</taxon>
    </lineage>
</organism>
<sequence length="87" mass="9741">MIQVIQRDGEITDFTLTKISDAIMRAFLATDRRDGHDEADLLALRVTADFQERITEEGILASDIQESVRRVLLQAGYEEAARAYIGG</sequence>
<dbReference type="InterPro" id="IPR005144">
    <property type="entry name" value="ATP-cone_dom"/>
</dbReference>
<reference evidence="5 6" key="1">
    <citation type="journal article" date="2021" name="ISME Commun">
        <title>Automated analysis of genomic sequences facilitates high-throughput and comprehensive description of bacteria.</title>
        <authorList>
            <person name="Hitch T.C.A."/>
        </authorList>
    </citation>
    <scope>NUCLEOTIDE SEQUENCE [LARGE SCALE GENOMIC DNA]</scope>
    <source>
        <strain evidence="5 6">Sanger_18</strain>
    </source>
</reference>
<keyword evidence="6" id="KW-1185">Reference proteome</keyword>
<feature type="domain" description="ATP-cone" evidence="4">
    <location>
        <begin position="2"/>
        <end position="87"/>
    </location>
</feature>
<evidence type="ECO:0000256" key="2">
    <source>
        <dbReference type="ARBA" id="ARBA00022840"/>
    </source>
</evidence>
<proteinExistence type="predicted"/>
<dbReference type="PROSITE" id="PS51161">
    <property type="entry name" value="ATP_CONE"/>
    <property type="match status" value="1"/>
</dbReference>
<evidence type="ECO:0000256" key="3">
    <source>
        <dbReference type="PROSITE-ProRule" id="PRU00492"/>
    </source>
</evidence>
<accession>A0ABT2T2S7</accession>
<keyword evidence="2 3" id="KW-0067">ATP-binding</keyword>
<evidence type="ECO:0000259" key="4">
    <source>
        <dbReference type="PROSITE" id="PS51161"/>
    </source>
</evidence>
<protein>
    <submittedName>
        <fullName evidence="5">ATP cone domain-containing protein</fullName>
    </submittedName>
</protein>
<dbReference type="Pfam" id="PF03477">
    <property type="entry name" value="ATP-cone"/>
    <property type="match status" value="1"/>
</dbReference>
<dbReference type="Proteomes" id="UP001652432">
    <property type="component" value="Unassembled WGS sequence"/>
</dbReference>
<evidence type="ECO:0000256" key="1">
    <source>
        <dbReference type="ARBA" id="ARBA00022741"/>
    </source>
</evidence>
<dbReference type="RefSeq" id="WP_262574638.1">
    <property type="nucleotide sequence ID" value="NZ_JAOQKJ010000006.1"/>
</dbReference>
<name>A0ABT2T2S7_9FIRM</name>
<comment type="caution">
    <text evidence="5">The sequence shown here is derived from an EMBL/GenBank/DDBJ whole genome shotgun (WGS) entry which is preliminary data.</text>
</comment>
<dbReference type="EMBL" id="JAOQKJ010000006">
    <property type="protein sequence ID" value="MCU6744556.1"/>
    <property type="molecule type" value="Genomic_DNA"/>
</dbReference>
<evidence type="ECO:0000313" key="5">
    <source>
        <dbReference type="EMBL" id="MCU6744556.1"/>
    </source>
</evidence>
<gene>
    <name evidence="5" type="ORF">OCV77_08610</name>
</gene>
<keyword evidence="1 3" id="KW-0547">Nucleotide-binding</keyword>